<accession>A0A9Q3YVF1</accession>
<sequence length="179" mass="20934">MLLCCTGDTLDSPNRNAFPKTKTELLSYPQGNEMFLIAREALKNVGKWDSTYKQLYDKNPNKFCRGYGIFQYDLQHFKTNPNYFLKKEWRNFEKCLNLLLQELIAAQQRTPRLKNKTILNSTEKVFTAIAYNRGSVNMDGDFKQGHKNISTGKYYGELISHSLKSHYFSFNKNSGFFFF</sequence>
<proteinExistence type="predicted"/>
<evidence type="ECO:0000313" key="1">
    <source>
        <dbReference type="EMBL" id="MCD1116818.1"/>
    </source>
</evidence>
<reference evidence="1" key="1">
    <citation type="submission" date="2021-11" db="EMBL/GenBank/DDBJ databases">
        <title>Description of novel Chryseobacterium species.</title>
        <authorList>
            <person name="Saticioglu I.B."/>
            <person name="Ay H."/>
            <person name="Altun S."/>
            <person name="Duman M."/>
        </authorList>
    </citation>
    <scope>NUCLEOTIDE SEQUENCE</scope>
    <source>
        <strain evidence="1">C-17</strain>
    </source>
</reference>
<dbReference type="Proteomes" id="UP001108025">
    <property type="component" value="Unassembled WGS sequence"/>
</dbReference>
<dbReference type="RefSeq" id="WP_230668585.1">
    <property type="nucleotide sequence ID" value="NZ_JAJNAY010000001.1"/>
</dbReference>
<dbReference type="EMBL" id="JAJNAY010000001">
    <property type="protein sequence ID" value="MCD1116818.1"/>
    <property type="molecule type" value="Genomic_DNA"/>
</dbReference>
<organism evidence="1 2">
    <name type="scientific">Chryseobacterium turcicum</name>
    <dbReference type="NCBI Taxonomy" id="2898076"/>
    <lineage>
        <taxon>Bacteria</taxon>
        <taxon>Pseudomonadati</taxon>
        <taxon>Bacteroidota</taxon>
        <taxon>Flavobacteriia</taxon>
        <taxon>Flavobacteriales</taxon>
        <taxon>Weeksellaceae</taxon>
        <taxon>Chryseobacterium group</taxon>
        <taxon>Chryseobacterium</taxon>
    </lineage>
</organism>
<dbReference type="AlphaFoldDB" id="A0A9Q3YVF1"/>
<protein>
    <submittedName>
        <fullName evidence="1">Uncharacterized protein</fullName>
    </submittedName>
</protein>
<gene>
    <name evidence="1" type="ORF">LO744_08105</name>
</gene>
<evidence type="ECO:0000313" key="2">
    <source>
        <dbReference type="Proteomes" id="UP001108025"/>
    </source>
</evidence>
<comment type="caution">
    <text evidence="1">The sequence shown here is derived from an EMBL/GenBank/DDBJ whole genome shotgun (WGS) entry which is preliminary data.</text>
</comment>
<name>A0A9Q3YVF1_9FLAO</name>
<keyword evidence="2" id="KW-1185">Reference proteome</keyword>